<dbReference type="GO" id="GO:0004672">
    <property type="term" value="F:protein kinase activity"/>
    <property type="evidence" value="ECO:0007669"/>
    <property type="project" value="InterPro"/>
</dbReference>
<dbReference type="GO" id="GO:0016020">
    <property type="term" value="C:membrane"/>
    <property type="evidence" value="ECO:0007669"/>
    <property type="project" value="UniProtKB-SubCell"/>
</dbReference>
<dbReference type="InterPro" id="IPR051824">
    <property type="entry name" value="LRR_Rcpt-Like_S/T_Kinase"/>
</dbReference>
<reference evidence="4" key="1">
    <citation type="submission" date="2025-08" db="UniProtKB">
        <authorList>
            <consortium name="RefSeq"/>
        </authorList>
    </citation>
    <scope>IDENTIFICATION</scope>
</reference>
<dbReference type="Gene3D" id="3.30.200.20">
    <property type="entry name" value="Phosphorylase Kinase, domain 1"/>
    <property type="match status" value="1"/>
</dbReference>
<keyword evidence="3" id="KW-1185">Reference proteome</keyword>
<dbReference type="Proteomes" id="UP000694918">
    <property type="component" value="Unplaced"/>
</dbReference>
<dbReference type="InterPro" id="IPR001245">
    <property type="entry name" value="Ser-Thr/Tyr_kinase_cat_dom"/>
</dbReference>
<comment type="subcellular location">
    <subcellularLocation>
        <location evidence="1">Membrane</location>
        <topology evidence="1">Single-pass type I membrane protein</topology>
    </subcellularLocation>
</comment>
<name>A0AAJ6TG87_POPEU</name>
<dbReference type="InterPro" id="IPR000719">
    <property type="entry name" value="Prot_kinase_dom"/>
</dbReference>
<feature type="domain" description="Protein kinase" evidence="2">
    <location>
        <begin position="38"/>
        <end position="219"/>
    </location>
</feature>
<evidence type="ECO:0000313" key="3">
    <source>
        <dbReference type="Proteomes" id="UP000694918"/>
    </source>
</evidence>
<protein>
    <submittedName>
        <fullName evidence="4">Probably inactive leucine-rich repeat receptor-like protein kinase At5g48380</fullName>
    </submittedName>
</protein>
<evidence type="ECO:0000256" key="1">
    <source>
        <dbReference type="ARBA" id="ARBA00004479"/>
    </source>
</evidence>
<evidence type="ECO:0000259" key="2">
    <source>
        <dbReference type="PROSITE" id="PS50011"/>
    </source>
</evidence>
<dbReference type="SUPFAM" id="SSF56112">
    <property type="entry name" value="Protein kinase-like (PK-like)"/>
    <property type="match status" value="1"/>
</dbReference>
<dbReference type="AlphaFoldDB" id="A0AAJ6TG87"/>
<gene>
    <name evidence="4" type="primary">LOC105115213</name>
</gene>
<dbReference type="GO" id="GO:0005524">
    <property type="term" value="F:ATP binding"/>
    <property type="evidence" value="ECO:0007669"/>
    <property type="project" value="InterPro"/>
</dbReference>
<dbReference type="Pfam" id="PF07714">
    <property type="entry name" value="PK_Tyr_Ser-Thr"/>
    <property type="match status" value="1"/>
</dbReference>
<dbReference type="GeneID" id="105115213"/>
<dbReference type="PROSITE" id="PS50011">
    <property type="entry name" value="PROTEIN_KINASE_DOM"/>
    <property type="match status" value="1"/>
</dbReference>
<organism evidence="3 4">
    <name type="scientific">Populus euphratica</name>
    <name type="common">Euphrates poplar</name>
    <dbReference type="NCBI Taxonomy" id="75702"/>
    <lineage>
        <taxon>Eukaryota</taxon>
        <taxon>Viridiplantae</taxon>
        <taxon>Streptophyta</taxon>
        <taxon>Embryophyta</taxon>
        <taxon>Tracheophyta</taxon>
        <taxon>Spermatophyta</taxon>
        <taxon>Magnoliopsida</taxon>
        <taxon>eudicotyledons</taxon>
        <taxon>Gunneridae</taxon>
        <taxon>Pentapetalae</taxon>
        <taxon>rosids</taxon>
        <taxon>fabids</taxon>
        <taxon>Malpighiales</taxon>
        <taxon>Salicaceae</taxon>
        <taxon>Saliceae</taxon>
        <taxon>Populus</taxon>
    </lineage>
</organism>
<dbReference type="Gene3D" id="1.10.510.10">
    <property type="entry name" value="Transferase(Phosphotransferase) domain 1"/>
    <property type="match status" value="1"/>
</dbReference>
<dbReference type="PANTHER" id="PTHR48006:SF88">
    <property type="entry name" value="LRR RECEPTOR-LIKE KINASE FAMILY PROTEIN"/>
    <property type="match status" value="1"/>
</dbReference>
<sequence length="219" mass="24565">MDRNIAAVTRASNIVAHYAAATDTFAAAVTPIVAQPVSMFEKSVSKMRLSDLLKATNNFNKNPLMVRRLQDSQHSEKEFVSEMAALGSVKHPNLVRLLGFCVANKERLLVFKYMSNDTLHDHIRIADESRKPMGWPLRLHHNCNPRIIHQNISYKCILMDADFEPKTSDFGLGRLVNPIDTHLSTFVNGEFGDLGLCFSGVYKNPKGMSTALEPCFLSW</sequence>
<dbReference type="InterPro" id="IPR011009">
    <property type="entry name" value="Kinase-like_dom_sf"/>
</dbReference>
<evidence type="ECO:0000313" key="4">
    <source>
        <dbReference type="RefSeq" id="XP_011010350.1"/>
    </source>
</evidence>
<accession>A0AAJ6TG87</accession>
<dbReference type="PANTHER" id="PTHR48006">
    <property type="entry name" value="LEUCINE-RICH REPEAT-CONTAINING PROTEIN DDB_G0281931-RELATED"/>
    <property type="match status" value="1"/>
</dbReference>
<dbReference type="KEGG" id="peu:105115213"/>
<dbReference type="RefSeq" id="XP_011010350.1">
    <property type="nucleotide sequence ID" value="XM_011012048.1"/>
</dbReference>
<proteinExistence type="predicted"/>